<dbReference type="Pfam" id="PF08646">
    <property type="entry name" value="Rep_fac-A_C"/>
    <property type="match status" value="1"/>
</dbReference>
<reference evidence="9 10" key="1">
    <citation type="journal article" date="2014" name="Genome Biol.">
        <title>Transcriptome and methylome profiling reveals relics of genome dominance in the mesopolyploid Brassica oleracea.</title>
        <authorList>
            <person name="Parkin I.A."/>
            <person name="Koh C."/>
            <person name="Tang H."/>
            <person name="Robinson S.J."/>
            <person name="Kagale S."/>
            <person name="Clarke W.E."/>
            <person name="Town C.D."/>
            <person name="Nixon J."/>
            <person name="Krishnakumar V."/>
            <person name="Bidwell S.L."/>
            <person name="Denoeud F."/>
            <person name="Belcram H."/>
            <person name="Links M.G."/>
            <person name="Just J."/>
            <person name="Clarke C."/>
            <person name="Bender T."/>
            <person name="Huebert T."/>
            <person name="Mason A.S."/>
            <person name="Pires J.C."/>
            <person name="Barker G."/>
            <person name="Moore J."/>
            <person name="Walley P.G."/>
            <person name="Manoli S."/>
            <person name="Batley J."/>
            <person name="Edwards D."/>
            <person name="Nelson M.N."/>
            <person name="Wang X."/>
            <person name="Paterson A.H."/>
            <person name="King G."/>
            <person name="Bancroft I."/>
            <person name="Chalhoub B."/>
            <person name="Sharpe A.G."/>
        </authorList>
    </citation>
    <scope>NUCLEOTIDE SEQUENCE</scope>
    <source>
        <strain evidence="9 10">cv. TO1000</strain>
    </source>
</reference>
<evidence type="ECO:0000259" key="7">
    <source>
        <dbReference type="Pfam" id="PF02721"/>
    </source>
</evidence>
<evidence type="ECO:0000256" key="3">
    <source>
        <dbReference type="ARBA" id="ARBA00022771"/>
    </source>
</evidence>
<dbReference type="HOGENOM" id="CLU_336287_0_0_1"/>
<dbReference type="CDD" id="cd04476">
    <property type="entry name" value="RPA1_DBD_C"/>
    <property type="match status" value="1"/>
</dbReference>
<keyword evidence="2" id="KW-0479">Metal-binding</keyword>
<keyword evidence="5" id="KW-0238">DNA-binding</keyword>
<dbReference type="AlphaFoldDB" id="A0A0D3BH13"/>
<proteinExistence type="inferred from homology"/>
<dbReference type="PANTHER" id="PTHR47165:SF4">
    <property type="entry name" value="OS03G0429900 PROTEIN"/>
    <property type="match status" value="1"/>
</dbReference>
<evidence type="ECO:0000256" key="4">
    <source>
        <dbReference type="ARBA" id="ARBA00022833"/>
    </source>
</evidence>
<comment type="similarity">
    <text evidence="1">Belongs to the replication factor A protein 1 family.</text>
</comment>
<evidence type="ECO:0000313" key="9">
    <source>
        <dbReference type="EnsemblPlants" id="Bo3g123870.1"/>
    </source>
</evidence>
<keyword evidence="3" id="KW-0863">Zinc-finger</keyword>
<dbReference type="CDD" id="cd04480">
    <property type="entry name" value="RPA1_DBD_A_like"/>
    <property type="match status" value="2"/>
</dbReference>
<dbReference type="InterPro" id="IPR003871">
    <property type="entry name" value="RFA1B/D_OB_1st"/>
</dbReference>
<name>A0A0D3BH13_BRAOL</name>
<feature type="domain" description="Replication protein A 70 kDa DNA-binding subunit B/D first OB fold" evidence="7">
    <location>
        <begin position="38"/>
        <end position="128"/>
    </location>
</feature>
<dbReference type="eggNOG" id="KOG0987">
    <property type="taxonomic scope" value="Eukaryota"/>
</dbReference>
<dbReference type="InterPro" id="IPR047192">
    <property type="entry name" value="Euk_RPA1_DBD_C"/>
</dbReference>
<dbReference type="OMA" id="PENEWSF"/>
<keyword evidence="4" id="KW-0862">Zinc</keyword>
<dbReference type="Proteomes" id="UP000032141">
    <property type="component" value="Chromosome C3"/>
</dbReference>
<evidence type="ECO:0000313" key="10">
    <source>
        <dbReference type="Proteomes" id="UP000032141"/>
    </source>
</evidence>
<dbReference type="PANTHER" id="PTHR47165">
    <property type="entry name" value="OS03G0429900 PROTEIN"/>
    <property type="match status" value="1"/>
</dbReference>
<dbReference type="GO" id="GO:0003677">
    <property type="term" value="F:DNA binding"/>
    <property type="evidence" value="ECO:0007669"/>
    <property type="project" value="UniProtKB-KW"/>
</dbReference>
<protein>
    <submittedName>
        <fullName evidence="9">Uncharacterized protein</fullName>
    </submittedName>
</protein>
<organism evidence="9 10">
    <name type="scientific">Brassica oleracea var. oleracea</name>
    <dbReference type="NCBI Taxonomy" id="109376"/>
    <lineage>
        <taxon>Eukaryota</taxon>
        <taxon>Viridiplantae</taxon>
        <taxon>Streptophyta</taxon>
        <taxon>Embryophyta</taxon>
        <taxon>Tracheophyta</taxon>
        <taxon>Spermatophyta</taxon>
        <taxon>Magnoliopsida</taxon>
        <taxon>eudicotyledons</taxon>
        <taxon>Gunneridae</taxon>
        <taxon>Pentapetalae</taxon>
        <taxon>rosids</taxon>
        <taxon>malvids</taxon>
        <taxon>Brassicales</taxon>
        <taxon>Brassicaceae</taxon>
        <taxon>Brassiceae</taxon>
        <taxon>Brassica</taxon>
    </lineage>
</organism>
<dbReference type="InterPro" id="IPR012340">
    <property type="entry name" value="NA-bd_OB-fold"/>
</dbReference>
<dbReference type="Pfam" id="PF02721">
    <property type="entry name" value="DUF223"/>
    <property type="match status" value="1"/>
</dbReference>
<dbReference type="EnsemblPlants" id="Bo3g123870.1">
    <property type="protein sequence ID" value="Bo3g123870.1"/>
    <property type="gene ID" value="Bo3g123870"/>
</dbReference>
<dbReference type="SUPFAM" id="SSF50249">
    <property type="entry name" value="Nucleic acid-binding proteins"/>
    <property type="match status" value="4"/>
</dbReference>
<feature type="region of interest" description="Disordered" evidence="6">
    <location>
        <begin position="826"/>
        <end position="848"/>
    </location>
</feature>
<dbReference type="Gramene" id="Bo3g123870.1">
    <property type="protein sequence ID" value="Bo3g123870.1"/>
    <property type="gene ID" value="Bo3g123870"/>
</dbReference>
<sequence length="848" mass="92816">MTSSGAPVANAASRNAAVPNLAGAYSTFNTLRLGRSAQTIVARLIRFWDSRNIHKNGEFVGITILLLDEQDSVIHGFIPANRASQFRSYLKTGSIARLDGFEVARVPHMYKITEHQFVIRFIPSTRIVEVLADAPVISFPLADVVGEIRSVQGSDLQNDAATTRIVVHLLIEPTVTVNVSLWDEAASAFRGLLRDGYKSQSVMRVTSVNPKLFGGNLYLNSTQGTRFFFDTTLPEIAEFVSRVGATSAQVYSCIDTLEGIKKKELVSIRDLNSFISSSNEQTQEADFLCKARIVCVIPENEWSFVSCTGCHKKLERLGTSLNCTRCVTSDVTGVALLARDLPETLSVFVGVDLFEIRVAVFLEIFQSRALPLSLLLLLDHYEPISAVVAIPLPVTYSFPSYISRSSAVLPSLTPPSLTSPAPTLRSTLSALDSVIHGFIPANRASQFRSCLKAGSIVRLDGFEVARVAHMYKITELQFVIRFIPSTRIVEVLADALVIKSDKFLVRHVVGEIRSVQGSDLQNDAATTRIVVHLLIEPTVTVNVSLWDEAASAFRGLLRAEDKSQSVMLVTSVNPKLFGGNLYLNSTQGTRFFFDTTLPEIAEFVSRVGATSAQVYSCIDTLEGIKKKELVSIRDLNSFISSSNEQTQEADFLCKARIVCVIPENEWSFVSCTGCHKKLERLGTSLNCTRCVTSDVTGVVRFRVELAVDDGNDSATFVVFDKEMTKLTKQEASVLALNAVSNGGEEYLPSCLEELAGKEFVFQIRVTPFNFTPNHRTFTVSTITDEDSSIATQLKEHSEGIIPSGSGDVGLTAPSSGPSVLEVKYGEECASAAPPENADTLKKRKRSHE</sequence>
<evidence type="ECO:0000256" key="2">
    <source>
        <dbReference type="ARBA" id="ARBA00022723"/>
    </source>
</evidence>
<evidence type="ECO:0000256" key="6">
    <source>
        <dbReference type="SAM" id="MobiDB-lite"/>
    </source>
</evidence>
<dbReference type="InterPro" id="IPR013955">
    <property type="entry name" value="Rep_factor-A_C"/>
</dbReference>
<evidence type="ECO:0000256" key="1">
    <source>
        <dbReference type="ARBA" id="ARBA00005690"/>
    </source>
</evidence>
<feature type="domain" description="Replication factor A C-terminal" evidence="8">
    <location>
        <begin position="653"/>
        <end position="784"/>
    </location>
</feature>
<dbReference type="GO" id="GO:0008270">
    <property type="term" value="F:zinc ion binding"/>
    <property type="evidence" value="ECO:0007669"/>
    <property type="project" value="UniProtKB-KW"/>
</dbReference>
<dbReference type="Gene3D" id="2.40.50.140">
    <property type="entry name" value="Nucleic acid-binding proteins"/>
    <property type="match status" value="5"/>
</dbReference>
<evidence type="ECO:0000256" key="5">
    <source>
        <dbReference type="ARBA" id="ARBA00023125"/>
    </source>
</evidence>
<accession>A0A0D3BH13</accession>
<keyword evidence="10" id="KW-1185">Reference proteome</keyword>
<evidence type="ECO:0000259" key="8">
    <source>
        <dbReference type="Pfam" id="PF08646"/>
    </source>
</evidence>
<reference evidence="9" key="2">
    <citation type="submission" date="2015-03" db="UniProtKB">
        <authorList>
            <consortium name="EnsemblPlants"/>
        </authorList>
    </citation>
    <scope>IDENTIFICATION</scope>
</reference>